<dbReference type="SUPFAM" id="SSF56731">
    <property type="entry name" value="DNA primase core"/>
    <property type="match status" value="1"/>
</dbReference>
<feature type="zinc finger region" description="CHC2-type" evidence="12 14">
    <location>
        <begin position="40"/>
        <end position="64"/>
    </location>
</feature>
<evidence type="ECO:0000256" key="5">
    <source>
        <dbReference type="ARBA" id="ARBA00022705"/>
    </source>
</evidence>
<evidence type="ECO:0000256" key="9">
    <source>
        <dbReference type="ARBA" id="ARBA00022842"/>
    </source>
</evidence>
<dbReference type="Gene3D" id="3.40.1360.10">
    <property type="match status" value="1"/>
</dbReference>
<comment type="catalytic activity">
    <reaction evidence="12">
        <text>ssDNA + n NTP = ssDNA/pppN(pN)n-1 hybrid + (n-1) diphosphate.</text>
        <dbReference type="EC" id="2.7.7.101"/>
    </reaction>
</comment>
<keyword evidence="9" id="KW-0460">Magnesium</keyword>
<dbReference type="InterPro" id="IPR037068">
    <property type="entry name" value="DNA_primase_core_N_sf"/>
</dbReference>
<dbReference type="SMART" id="SM00493">
    <property type="entry name" value="TOPRIM"/>
    <property type="match status" value="1"/>
</dbReference>
<dbReference type="Proteomes" id="UP000632828">
    <property type="component" value="Unassembled WGS sequence"/>
</dbReference>
<feature type="domain" description="Toprim" evidence="16">
    <location>
        <begin position="261"/>
        <end position="340"/>
    </location>
</feature>
<evidence type="ECO:0000256" key="8">
    <source>
        <dbReference type="ARBA" id="ARBA00022833"/>
    </source>
</evidence>
<evidence type="ECO:0000256" key="14">
    <source>
        <dbReference type="PIRSR" id="PIRSR002811-1"/>
    </source>
</evidence>
<evidence type="ECO:0000313" key="17">
    <source>
        <dbReference type="EMBL" id="MBD1400630.1"/>
    </source>
</evidence>
<dbReference type="PANTHER" id="PTHR30313:SF2">
    <property type="entry name" value="DNA PRIMASE"/>
    <property type="match status" value="1"/>
</dbReference>
<dbReference type="InterPro" id="IPR034151">
    <property type="entry name" value="TOPRIM_DnaG_bac"/>
</dbReference>
<feature type="region of interest" description="Disordered" evidence="15">
    <location>
        <begin position="433"/>
        <end position="477"/>
    </location>
</feature>
<dbReference type="InterPro" id="IPR050219">
    <property type="entry name" value="DnaG_primase"/>
</dbReference>
<reference evidence="17" key="1">
    <citation type="submission" date="2020-09" db="EMBL/GenBank/DDBJ databases">
        <title>Pelobacter alkaliphilus sp. nov., a novel anaerobic arsenate-reducing bacterium from terrestrial mud volcano.</title>
        <authorList>
            <person name="Khomyakova M.A."/>
            <person name="Merkel A.Y."/>
            <person name="Slobodkin A.I."/>
        </authorList>
    </citation>
    <scope>NUCLEOTIDE SEQUENCE</scope>
    <source>
        <strain evidence="17">M08fum</strain>
    </source>
</reference>
<evidence type="ECO:0000256" key="10">
    <source>
        <dbReference type="ARBA" id="ARBA00023125"/>
    </source>
</evidence>
<dbReference type="Pfam" id="PF13155">
    <property type="entry name" value="Toprim_2"/>
    <property type="match status" value="1"/>
</dbReference>
<evidence type="ECO:0000256" key="2">
    <source>
        <dbReference type="ARBA" id="ARBA00022515"/>
    </source>
</evidence>
<dbReference type="NCBIfam" id="TIGR01391">
    <property type="entry name" value="dnaG"/>
    <property type="match status" value="1"/>
</dbReference>
<keyword evidence="1 12" id="KW-0240">DNA-directed RNA polymerase</keyword>
<dbReference type="Pfam" id="PF10410">
    <property type="entry name" value="DnaB_bind"/>
    <property type="match status" value="1"/>
</dbReference>
<dbReference type="InterPro" id="IPR019475">
    <property type="entry name" value="DNA_primase_DnaB-bd"/>
</dbReference>
<dbReference type="GO" id="GO:0003899">
    <property type="term" value="F:DNA-directed RNA polymerase activity"/>
    <property type="evidence" value="ECO:0007669"/>
    <property type="project" value="UniProtKB-UniRule"/>
</dbReference>
<dbReference type="HAMAP" id="MF_00974">
    <property type="entry name" value="DNA_primase_DnaG"/>
    <property type="match status" value="1"/>
</dbReference>
<keyword evidence="11 12" id="KW-0804">Transcription</keyword>
<comment type="domain">
    <text evidence="12">Contains an N-terminal zinc-binding domain, a central core domain that contains the primase activity, and a C-terminal DnaB-binding domain.</text>
</comment>
<dbReference type="InterPro" id="IPR013264">
    <property type="entry name" value="DNAG_N"/>
</dbReference>
<comment type="caution">
    <text evidence="17">The sequence shown here is derived from an EMBL/GenBank/DDBJ whole genome shotgun (WGS) entry which is preliminary data.</text>
</comment>
<evidence type="ECO:0000256" key="12">
    <source>
        <dbReference type="HAMAP-Rule" id="MF_00974"/>
    </source>
</evidence>
<dbReference type="EMBL" id="JACWUN010000008">
    <property type="protein sequence ID" value="MBD1400630.1"/>
    <property type="molecule type" value="Genomic_DNA"/>
</dbReference>
<keyword evidence="2 12" id="KW-0639">Primosome</keyword>
<keyword evidence="8 12" id="KW-0862">Zinc</keyword>
<keyword evidence="3 12" id="KW-0808">Transferase</keyword>
<dbReference type="PIRSF" id="PIRSF002811">
    <property type="entry name" value="DnaG"/>
    <property type="match status" value="1"/>
</dbReference>
<keyword evidence="10 12" id="KW-0238">DNA-binding</keyword>
<dbReference type="InterPro" id="IPR006171">
    <property type="entry name" value="TOPRIM_dom"/>
</dbReference>
<protein>
    <recommendedName>
        <fullName evidence="12 13">DNA primase</fullName>
        <ecNumber evidence="12">2.7.7.101</ecNumber>
    </recommendedName>
</protein>
<evidence type="ECO:0000256" key="4">
    <source>
        <dbReference type="ARBA" id="ARBA00022695"/>
    </source>
</evidence>
<evidence type="ECO:0000256" key="13">
    <source>
        <dbReference type="PIRNR" id="PIRNR002811"/>
    </source>
</evidence>
<dbReference type="InterPro" id="IPR006295">
    <property type="entry name" value="DNA_primase_DnaG"/>
</dbReference>
<comment type="function">
    <text evidence="12 13">RNA polymerase that catalyzes the synthesis of short RNA molecules used as primers for DNA polymerase during DNA replication.</text>
</comment>
<organism evidence="17 18">
    <name type="scientific">Pelovirga terrestris</name>
    <dbReference type="NCBI Taxonomy" id="2771352"/>
    <lineage>
        <taxon>Bacteria</taxon>
        <taxon>Pseudomonadati</taxon>
        <taxon>Thermodesulfobacteriota</taxon>
        <taxon>Desulfuromonadia</taxon>
        <taxon>Geobacterales</taxon>
        <taxon>Geobacteraceae</taxon>
        <taxon>Pelovirga</taxon>
    </lineage>
</organism>
<dbReference type="FunFam" id="3.90.980.10:FF:000001">
    <property type="entry name" value="DNA primase"/>
    <property type="match status" value="1"/>
</dbReference>
<name>A0A8J6QSB6_9BACT</name>
<keyword evidence="7 12" id="KW-0863">Zinc-finger</keyword>
<comment type="similarity">
    <text evidence="12 13">Belongs to the DnaG primase family.</text>
</comment>
<keyword evidence="5 12" id="KW-0235">DNA replication</keyword>
<comment type="subunit">
    <text evidence="12">Monomer. Interacts with DnaB.</text>
</comment>
<dbReference type="PROSITE" id="PS50880">
    <property type="entry name" value="TOPRIM"/>
    <property type="match status" value="1"/>
</dbReference>
<evidence type="ECO:0000256" key="3">
    <source>
        <dbReference type="ARBA" id="ARBA00022679"/>
    </source>
</evidence>
<dbReference type="AlphaFoldDB" id="A0A8J6QSB6"/>
<dbReference type="FunFam" id="3.40.1360.10:FF:000002">
    <property type="entry name" value="DNA primase"/>
    <property type="match status" value="1"/>
</dbReference>
<dbReference type="Gene3D" id="3.90.580.10">
    <property type="entry name" value="Zinc finger, CHC2-type domain"/>
    <property type="match status" value="1"/>
</dbReference>
<sequence>MSGQIGDDKIEQVRDRTDIVELVSQYVDLKTSGRNRLGLCPFHAEKSPSFSVNAERQFYHCFGCGAGGDAFSFLMQSEGLSFPDAVRRLAGRAGIDLEERPLTPPERAHIEERERLYRINGLAADYFHANLMAHPQAVSARNYLKERGYGQKAAAEYRIGYALSGWSGLKDHLEQHQLAATEARILGLVREGSSGRGDYDMFRSRLMFPILDLAGRVVAFGGRVLDDGKPKYINSPESPIYHKGAVLFGLYQARQAIRVSGDVLVVEGYFDQLALNRAGFAQAVATCGTALTAEHAQQLKRYAQRVVLVFDQDRAGKQATFKAMTTLQQEGVAAAAVTLPAGDDPDSFLQRQGAEAFQVRLDRARPLMELYMEETLKEAGNGVELKVRAVEQVLGKIAALKSELEQDLYLKELSGHSGIEVARLQKKLDMIARQQRGRSRVQGSAAPISPPHPADEPGPQRSGGRQPQLPANSRKAVSRTEQTLLRLLLQSSAVRTAFIERGGVRLIHHPDVAAVMAEILQQATASGCDIESLLPGLTAPQREILSQARICDPAEFAETLDQVAGDCLRALEKQALKRRSDQLWRELIPAADEQGDVEAGDRYRAELSQLQSQIKGRPDWKM</sequence>
<dbReference type="SUPFAM" id="SSF57783">
    <property type="entry name" value="Zinc beta-ribbon"/>
    <property type="match status" value="1"/>
</dbReference>
<dbReference type="InterPro" id="IPR036977">
    <property type="entry name" value="DNA_primase_Znf_CHC2"/>
</dbReference>
<dbReference type="EC" id="2.7.7.101" evidence="12"/>
<dbReference type="GO" id="GO:0008270">
    <property type="term" value="F:zinc ion binding"/>
    <property type="evidence" value="ECO:0007669"/>
    <property type="project" value="UniProtKB-UniRule"/>
</dbReference>
<dbReference type="CDD" id="cd03364">
    <property type="entry name" value="TOPRIM_DnaG_primases"/>
    <property type="match status" value="1"/>
</dbReference>
<dbReference type="GO" id="GO:0006269">
    <property type="term" value="P:DNA replication, synthesis of primer"/>
    <property type="evidence" value="ECO:0007669"/>
    <property type="project" value="UniProtKB-UniRule"/>
</dbReference>
<dbReference type="Pfam" id="PF08275">
    <property type="entry name" value="DNAG_N"/>
    <property type="match status" value="1"/>
</dbReference>
<evidence type="ECO:0000313" key="18">
    <source>
        <dbReference type="Proteomes" id="UP000632828"/>
    </source>
</evidence>
<dbReference type="Pfam" id="PF01807">
    <property type="entry name" value="Zn_ribbon_DnaG"/>
    <property type="match status" value="1"/>
</dbReference>
<dbReference type="GO" id="GO:0003677">
    <property type="term" value="F:DNA binding"/>
    <property type="evidence" value="ECO:0007669"/>
    <property type="project" value="UniProtKB-KW"/>
</dbReference>
<dbReference type="FunFam" id="3.90.580.10:FF:000001">
    <property type="entry name" value="DNA primase"/>
    <property type="match status" value="1"/>
</dbReference>
<dbReference type="SMART" id="SM00400">
    <property type="entry name" value="ZnF_CHCC"/>
    <property type="match status" value="1"/>
</dbReference>
<evidence type="ECO:0000256" key="7">
    <source>
        <dbReference type="ARBA" id="ARBA00022771"/>
    </source>
</evidence>
<dbReference type="InterPro" id="IPR002694">
    <property type="entry name" value="Znf_CHC2"/>
</dbReference>
<gene>
    <name evidence="12" type="primary">dnaG</name>
    <name evidence="17" type="ORF">ICT70_08115</name>
</gene>
<dbReference type="GO" id="GO:1990077">
    <property type="term" value="C:primosome complex"/>
    <property type="evidence" value="ECO:0007669"/>
    <property type="project" value="UniProtKB-KW"/>
</dbReference>
<evidence type="ECO:0000256" key="15">
    <source>
        <dbReference type="SAM" id="MobiDB-lite"/>
    </source>
</evidence>
<keyword evidence="18" id="KW-1185">Reference proteome</keyword>
<evidence type="ECO:0000256" key="6">
    <source>
        <dbReference type="ARBA" id="ARBA00022723"/>
    </source>
</evidence>
<evidence type="ECO:0000256" key="1">
    <source>
        <dbReference type="ARBA" id="ARBA00022478"/>
    </source>
</evidence>
<proteinExistence type="inferred from homology"/>
<keyword evidence="6 12" id="KW-0479">Metal-binding</keyword>
<dbReference type="RefSeq" id="WP_191155380.1">
    <property type="nucleotide sequence ID" value="NZ_JACWUN010000008.1"/>
</dbReference>
<dbReference type="GO" id="GO:0000428">
    <property type="term" value="C:DNA-directed RNA polymerase complex"/>
    <property type="evidence" value="ECO:0007669"/>
    <property type="project" value="UniProtKB-KW"/>
</dbReference>
<accession>A0A8J6QSB6</accession>
<evidence type="ECO:0000256" key="11">
    <source>
        <dbReference type="ARBA" id="ARBA00023163"/>
    </source>
</evidence>
<dbReference type="GO" id="GO:0005737">
    <property type="term" value="C:cytoplasm"/>
    <property type="evidence" value="ECO:0007669"/>
    <property type="project" value="TreeGrafter"/>
</dbReference>
<evidence type="ECO:0000259" key="16">
    <source>
        <dbReference type="PROSITE" id="PS50880"/>
    </source>
</evidence>
<keyword evidence="4 12" id="KW-0548">Nucleotidyltransferase</keyword>
<comment type="cofactor">
    <cofactor evidence="12 13 14">
        <name>Zn(2+)</name>
        <dbReference type="ChEBI" id="CHEBI:29105"/>
    </cofactor>
    <text evidence="12 13 14">Binds 1 zinc ion per monomer.</text>
</comment>
<dbReference type="InterPro" id="IPR030846">
    <property type="entry name" value="DnaG_bac"/>
</dbReference>
<dbReference type="Gene3D" id="3.90.980.10">
    <property type="entry name" value="DNA primase, catalytic core, N-terminal domain"/>
    <property type="match status" value="1"/>
</dbReference>
<dbReference type="PANTHER" id="PTHR30313">
    <property type="entry name" value="DNA PRIMASE"/>
    <property type="match status" value="1"/>
</dbReference>